<reference evidence="6" key="1">
    <citation type="submission" date="2009-09" db="EMBL/GenBank/DDBJ databases">
        <authorList>
            <consortium name="The Broad Institute Genome Sequencing Platform"/>
            <person name="Ward D."/>
            <person name="Feldgarden M."/>
            <person name="Earl A."/>
            <person name="Young S.K."/>
            <person name="Zeng Q."/>
            <person name="Koehrsen M."/>
            <person name="Alvarado L."/>
            <person name="Berlin A."/>
            <person name="Bochicchio J."/>
            <person name="Borenstein D."/>
            <person name="Chapman S.B."/>
            <person name="Chen Z."/>
            <person name="Engels R."/>
            <person name="Freedman E."/>
            <person name="Gellesch M."/>
            <person name="Goldberg J."/>
            <person name="Griggs A."/>
            <person name="Gujja S."/>
            <person name="Heilman E."/>
            <person name="Heiman D."/>
            <person name="Hepburn T."/>
            <person name="Howarth C."/>
            <person name="Jen D."/>
            <person name="Larson L."/>
            <person name="Lewis B."/>
            <person name="Mehta T."/>
            <person name="Park D."/>
            <person name="Pearson M."/>
            <person name="Roberts A."/>
            <person name="Saif S."/>
            <person name="Shea T."/>
            <person name="Shenoy N."/>
            <person name="Sisk P."/>
            <person name="Stolte C."/>
            <person name="Sykes S."/>
            <person name="Thomson T."/>
            <person name="Walk T."/>
            <person name="White J."/>
            <person name="Yandava C."/>
            <person name="Sibley C.D."/>
            <person name="Field T.R."/>
            <person name="Grinwis M."/>
            <person name="Eshaghurshan C.S."/>
            <person name="Surette M.G."/>
            <person name="Haas B."/>
            <person name="Nusbaum C."/>
            <person name="Birren B."/>
        </authorList>
    </citation>
    <scope>NUCLEOTIDE SEQUENCE [LARGE SCALE GENOMIC DNA]</scope>
    <source>
        <strain evidence="6">ATCC 700633</strain>
    </source>
</reference>
<dbReference type="InterPro" id="IPR023214">
    <property type="entry name" value="HAD_sf"/>
</dbReference>
<dbReference type="NCBIfam" id="TIGR01460">
    <property type="entry name" value="HAD-SF-IIA"/>
    <property type="match status" value="1"/>
</dbReference>
<comment type="caution">
    <text evidence="6">The sequence shown here is derived from an EMBL/GenBank/DDBJ whole genome shotgun (WGS) entry which is preliminary data.</text>
</comment>
<dbReference type="SUPFAM" id="SSF56784">
    <property type="entry name" value="HAD-like"/>
    <property type="match status" value="1"/>
</dbReference>
<dbReference type="PANTHER" id="PTHR19288:SF46">
    <property type="entry name" value="HALOACID DEHALOGENASE-LIKE HYDROLASE DOMAIN-CONTAINING PROTEIN 2"/>
    <property type="match status" value="1"/>
</dbReference>
<gene>
    <name evidence="6" type="ORF">HMPREF0446_00730</name>
</gene>
<dbReference type="InterPro" id="IPR006354">
    <property type="entry name" value="HAD-SF_hydro_IIA_hyp1"/>
</dbReference>
<evidence type="ECO:0000256" key="5">
    <source>
        <dbReference type="ARBA" id="ARBA00022842"/>
    </source>
</evidence>
<protein>
    <submittedName>
        <fullName evidence="6">TIGR01457 family HAD hydrolase</fullName>
    </submittedName>
</protein>
<dbReference type="Pfam" id="PF13242">
    <property type="entry name" value="Hydrolase_like"/>
    <property type="match status" value="1"/>
</dbReference>
<evidence type="ECO:0000313" key="6">
    <source>
        <dbReference type="EMBL" id="EEW93848.1"/>
    </source>
</evidence>
<organism evidence="6 7">
    <name type="scientific">Granulicatella elegans ATCC 700633</name>
    <dbReference type="NCBI Taxonomy" id="626369"/>
    <lineage>
        <taxon>Bacteria</taxon>
        <taxon>Bacillati</taxon>
        <taxon>Bacillota</taxon>
        <taxon>Bacilli</taxon>
        <taxon>Lactobacillales</taxon>
        <taxon>Carnobacteriaceae</taxon>
        <taxon>Granulicatella</taxon>
    </lineage>
</organism>
<sequence>MYKAYFIDLDGTMYKGKERIPTAEDFIRRLQEANIPFLFVTNNATKTPQQVADNLRENYGVEVTKNEVYTSGVAAMDFLESQNFGKKLMIVGEEALKSQAVERGYELVGENPDVVLQSLNRDTTYAELEAATLAIRAGAKFVVTNIDSNLPSEKGFIPGSGSITAFLKMSTQQEPIVMGKPSSIIMESALNYLNQQYPEQHFTKEDIAMVGDNYQTDIQAGIQYGMDTLMVLTGFSTREDLEGVAQPTHLVNNLSEWKV</sequence>
<dbReference type="RefSeq" id="WP_006703003.1">
    <property type="nucleotide sequence ID" value="NZ_KI391971.1"/>
</dbReference>
<dbReference type="eggNOG" id="COG0647">
    <property type="taxonomic scope" value="Bacteria"/>
</dbReference>
<keyword evidence="3" id="KW-0479">Metal-binding</keyword>
<keyword evidence="5" id="KW-0460">Magnesium</keyword>
<dbReference type="NCBIfam" id="TIGR01457">
    <property type="entry name" value="HAD-SF-IIA-hyp2"/>
    <property type="match status" value="1"/>
</dbReference>
<dbReference type="STRING" id="626369.HMPREF0446_00730"/>
<dbReference type="CDD" id="cd07530">
    <property type="entry name" value="HAD_Pase_UmpH-like"/>
    <property type="match status" value="1"/>
</dbReference>
<keyword evidence="7" id="KW-1185">Reference proteome</keyword>
<dbReference type="InterPro" id="IPR006357">
    <property type="entry name" value="HAD-SF_hydro_IIA"/>
</dbReference>
<accession>D0BL95</accession>
<dbReference type="GO" id="GO:0046872">
    <property type="term" value="F:metal ion binding"/>
    <property type="evidence" value="ECO:0007669"/>
    <property type="project" value="UniProtKB-KW"/>
</dbReference>
<dbReference type="PANTHER" id="PTHR19288">
    <property type="entry name" value="4-NITROPHENYLPHOSPHATASE-RELATED"/>
    <property type="match status" value="1"/>
</dbReference>
<evidence type="ECO:0000313" key="7">
    <source>
        <dbReference type="Proteomes" id="UP000002939"/>
    </source>
</evidence>
<dbReference type="SFLD" id="SFLDS00003">
    <property type="entry name" value="Haloacid_Dehalogenase"/>
    <property type="match status" value="1"/>
</dbReference>
<proteinExistence type="inferred from homology"/>
<keyword evidence="4 6" id="KW-0378">Hydrolase</keyword>
<reference evidence="6" key="2">
    <citation type="submission" date="2011-10" db="EMBL/GenBank/DDBJ databases">
        <title>The Genome Sequence of Granulicatella elegans ATCC 700633.</title>
        <authorList>
            <consortium name="The Broad Institute Genome Sequencing Platform"/>
            <consortium name="The Broad Institute Genome Sequencing Center for Infectious Disease"/>
            <person name="Earl A."/>
            <person name="Ward D."/>
            <person name="Feldgarden M."/>
            <person name="Gevers D."/>
            <person name="Sibley C.D."/>
            <person name="Field T.R."/>
            <person name="Grinwis M."/>
            <person name="Eshaghurshan C.S."/>
            <person name="Surette M.G."/>
            <person name="Young S.K."/>
            <person name="Zeng Q."/>
            <person name="Gargeya S."/>
            <person name="Fitzgerald M."/>
            <person name="Haas B."/>
            <person name="Abouelleil A."/>
            <person name="Alvarado L."/>
            <person name="Arachchi H.M."/>
            <person name="Berlin A."/>
            <person name="Brown A."/>
            <person name="Chapman S.B."/>
            <person name="Chen Z."/>
            <person name="Dunbar C."/>
            <person name="Freedman E."/>
            <person name="Gearin G."/>
            <person name="Goldberg J."/>
            <person name="Griggs A."/>
            <person name="Gujja S."/>
            <person name="Heiman D."/>
            <person name="Howarth C."/>
            <person name="Larson L."/>
            <person name="Lui A."/>
            <person name="MacDonald P.J.P."/>
            <person name="Montmayeur A."/>
            <person name="Murphy C."/>
            <person name="Neiman D."/>
            <person name="Pearson M."/>
            <person name="Priest M."/>
            <person name="Roberts A."/>
            <person name="Saif S."/>
            <person name="Shea T."/>
            <person name="Shenoy N."/>
            <person name="Sisk P."/>
            <person name="Stolte C."/>
            <person name="Sykes S."/>
            <person name="Wortman J."/>
            <person name="Nusbaum C."/>
            <person name="Birren B."/>
        </authorList>
    </citation>
    <scope>NUCLEOTIDE SEQUENCE [LARGE SCALE GENOMIC DNA]</scope>
    <source>
        <strain evidence="6">ATCC 700633</strain>
    </source>
</reference>
<dbReference type="SFLD" id="SFLDG01139">
    <property type="entry name" value="C2.A:_Pyridoxal_Phosphate_Phos"/>
    <property type="match status" value="1"/>
</dbReference>
<comment type="similarity">
    <text evidence="2">Belongs to the HAD-like hydrolase superfamily. NagD family.</text>
</comment>
<dbReference type="Proteomes" id="UP000002939">
    <property type="component" value="Unassembled WGS sequence"/>
</dbReference>
<dbReference type="EMBL" id="ACRF02000011">
    <property type="protein sequence ID" value="EEW93848.1"/>
    <property type="molecule type" value="Genomic_DNA"/>
</dbReference>
<evidence type="ECO:0000256" key="1">
    <source>
        <dbReference type="ARBA" id="ARBA00001946"/>
    </source>
</evidence>
<name>D0BL95_9LACT</name>
<dbReference type="OrthoDB" id="9810449at2"/>
<evidence type="ECO:0000256" key="4">
    <source>
        <dbReference type="ARBA" id="ARBA00022801"/>
    </source>
</evidence>
<dbReference type="InterPro" id="IPR036412">
    <property type="entry name" value="HAD-like_sf"/>
</dbReference>
<evidence type="ECO:0000256" key="2">
    <source>
        <dbReference type="ARBA" id="ARBA00006696"/>
    </source>
</evidence>
<dbReference type="Gene3D" id="3.40.50.1000">
    <property type="entry name" value="HAD superfamily/HAD-like"/>
    <property type="match status" value="2"/>
</dbReference>
<comment type="cofactor">
    <cofactor evidence="1">
        <name>Mg(2+)</name>
        <dbReference type="ChEBI" id="CHEBI:18420"/>
    </cofactor>
</comment>
<dbReference type="GO" id="GO:0016791">
    <property type="term" value="F:phosphatase activity"/>
    <property type="evidence" value="ECO:0007669"/>
    <property type="project" value="TreeGrafter"/>
</dbReference>
<evidence type="ECO:0000256" key="3">
    <source>
        <dbReference type="ARBA" id="ARBA00022723"/>
    </source>
</evidence>
<dbReference type="AlphaFoldDB" id="D0BL95"/>
<dbReference type="Pfam" id="PF13344">
    <property type="entry name" value="Hydrolase_6"/>
    <property type="match status" value="1"/>
</dbReference>
<dbReference type="HOGENOM" id="CLU_043473_1_1_9"/>
<dbReference type="GO" id="GO:0005737">
    <property type="term" value="C:cytoplasm"/>
    <property type="evidence" value="ECO:0007669"/>
    <property type="project" value="TreeGrafter"/>
</dbReference>